<comment type="subcellular location">
    <subcellularLocation>
        <location evidence="1">Cell membrane</location>
        <topology evidence="1">Multi-pass membrane protein</topology>
    </subcellularLocation>
</comment>
<organism evidence="7 8">
    <name type="scientific">Atopostipes suicloacalis DSM 15692</name>
    <dbReference type="NCBI Taxonomy" id="1121025"/>
    <lineage>
        <taxon>Bacteria</taxon>
        <taxon>Bacillati</taxon>
        <taxon>Bacillota</taxon>
        <taxon>Bacilli</taxon>
        <taxon>Lactobacillales</taxon>
        <taxon>Carnobacteriaceae</taxon>
        <taxon>Atopostipes</taxon>
    </lineage>
</organism>
<proteinExistence type="predicted"/>
<dbReference type="PANTHER" id="PTHR33931">
    <property type="entry name" value="HOLIN-LIKE PROTEIN CIDA-RELATED"/>
    <property type="match status" value="1"/>
</dbReference>
<dbReference type="InterPro" id="IPR005538">
    <property type="entry name" value="LrgA/CidA"/>
</dbReference>
<feature type="transmembrane region" description="Helical" evidence="6">
    <location>
        <begin position="86"/>
        <end position="109"/>
    </location>
</feature>
<dbReference type="AlphaFoldDB" id="A0A1M4ZFQ0"/>
<evidence type="ECO:0000256" key="5">
    <source>
        <dbReference type="ARBA" id="ARBA00023136"/>
    </source>
</evidence>
<evidence type="ECO:0000313" key="8">
    <source>
        <dbReference type="Proteomes" id="UP000184128"/>
    </source>
</evidence>
<dbReference type="OrthoDB" id="3176438at2"/>
<dbReference type="Proteomes" id="UP000184128">
    <property type="component" value="Unassembled WGS sequence"/>
</dbReference>
<evidence type="ECO:0000313" key="7">
    <source>
        <dbReference type="EMBL" id="SHF16873.1"/>
    </source>
</evidence>
<gene>
    <name evidence="7" type="ORF">SAMN02745249_01950</name>
</gene>
<keyword evidence="4 6" id="KW-1133">Transmembrane helix</keyword>
<dbReference type="STRING" id="1121025.SAMN02745249_01950"/>
<dbReference type="Pfam" id="PF03788">
    <property type="entry name" value="LrgA"/>
    <property type="match status" value="1"/>
</dbReference>
<evidence type="ECO:0000256" key="4">
    <source>
        <dbReference type="ARBA" id="ARBA00022989"/>
    </source>
</evidence>
<reference evidence="7 8" key="1">
    <citation type="submission" date="2016-11" db="EMBL/GenBank/DDBJ databases">
        <authorList>
            <person name="Jaros S."/>
            <person name="Januszkiewicz K."/>
            <person name="Wedrychowicz H."/>
        </authorList>
    </citation>
    <scope>NUCLEOTIDE SEQUENCE [LARGE SCALE GENOMIC DNA]</scope>
    <source>
        <strain evidence="7 8">DSM 15692</strain>
    </source>
</reference>
<dbReference type="RefSeq" id="WP_073298625.1">
    <property type="nucleotide sequence ID" value="NZ_FQUF01000039.1"/>
</dbReference>
<keyword evidence="2" id="KW-1003">Cell membrane</keyword>
<keyword evidence="5 6" id="KW-0472">Membrane</keyword>
<dbReference type="PANTHER" id="PTHR33931:SF2">
    <property type="entry name" value="HOLIN-LIKE PROTEIN CIDA"/>
    <property type="match status" value="1"/>
</dbReference>
<dbReference type="GO" id="GO:0005886">
    <property type="term" value="C:plasma membrane"/>
    <property type="evidence" value="ECO:0007669"/>
    <property type="project" value="UniProtKB-SubCell"/>
</dbReference>
<name>A0A1M4ZFQ0_9LACT</name>
<protein>
    <submittedName>
        <fullName evidence="7">Holin-like protein</fullName>
    </submittedName>
</protein>
<feature type="transmembrane region" description="Helical" evidence="6">
    <location>
        <begin position="7"/>
        <end position="24"/>
    </location>
</feature>
<evidence type="ECO:0000256" key="2">
    <source>
        <dbReference type="ARBA" id="ARBA00022475"/>
    </source>
</evidence>
<evidence type="ECO:0000256" key="6">
    <source>
        <dbReference type="SAM" id="Phobius"/>
    </source>
</evidence>
<evidence type="ECO:0000256" key="3">
    <source>
        <dbReference type="ARBA" id="ARBA00022692"/>
    </source>
</evidence>
<keyword evidence="8" id="KW-1185">Reference proteome</keyword>
<accession>A0A1M4ZFQ0</accession>
<keyword evidence="3 6" id="KW-0812">Transmembrane</keyword>
<dbReference type="EMBL" id="FQUF01000039">
    <property type="protein sequence ID" value="SHF16873.1"/>
    <property type="molecule type" value="Genomic_DNA"/>
</dbReference>
<sequence length="132" mass="14864">MKIIKQLFWIFLFSLLGEGVSILISNFVAIPGSVIGMILLFMALHFDWIKLSQVDEVGTWLTDNMAILFVPAGVGLMTNFDLLANVWLQLLIIMVVTVSIMMWFVGTIVQKVMSKNGQKLNKTRIERTDSNA</sequence>
<evidence type="ECO:0000256" key="1">
    <source>
        <dbReference type="ARBA" id="ARBA00004651"/>
    </source>
</evidence>